<evidence type="ECO:0000259" key="4">
    <source>
        <dbReference type="SMART" id="SM00382"/>
    </source>
</evidence>
<dbReference type="Proteomes" id="UP000004095">
    <property type="component" value="Unassembled WGS sequence"/>
</dbReference>
<organism evidence="5 6">
    <name type="scientific">Microscilla marina ATCC 23134</name>
    <dbReference type="NCBI Taxonomy" id="313606"/>
    <lineage>
        <taxon>Bacteria</taxon>
        <taxon>Pseudomonadati</taxon>
        <taxon>Bacteroidota</taxon>
        <taxon>Cytophagia</taxon>
        <taxon>Cytophagales</taxon>
        <taxon>Microscillaceae</taxon>
        <taxon>Microscilla</taxon>
    </lineage>
</organism>
<evidence type="ECO:0000256" key="1">
    <source>
        <dbReference type="ARBA" id="ARBA00006914"/>
    </source>
</evidence>
<dbReference type="InterPro" id="IPR027417">
    <property type="entry name" value="P-loop_NTPase"/>
</dbReference>
<dbReference type="OrthoDB" id="7438987at2"/>
<evidence type="ECO:0000256" key="2">
    <source>
        <dbReference type="ARBA" id="ARBA00022741"/>
    </source>
</evidence>
<evidence type="ECO:0000256" key="3">
    <source>
        <dbReference type="ARBA" id="ARBA00022840"/>
    </source>
</evidence>
<dbReference type="SUPFAM" id="SSF52540">
    <property type="entry name" value="P-loop containing nucleoside triphosphate hydrolases"/>
    <property type="match status" value="1"/>
</dbReference>
<dbReference type="AlphaFoldDB" id="A1ZC20"/>
<keyword evidence="6" id="KW-1185">Reference proteome</keyword>
<dbReference type="Pfam" id="PF00004">
    <property type="entry name" value="AAA"/>
    <property type="match status" value="1"/>
</dbReference>
<comment type="caution">
    <text evidence="5">The sequence shown here is derived from an EMBL/GenBank/DDBJ whole genome shotgun (WGS) entry which is preliminary data.</text>
</comment>
<dbReference type="eggNOG" id="COG0464">
    <property type="taxonomic scope" value="Bacteria"/>
</dbReference>
<reference evidence="5 6" key="1">
    <citation type="submission" date="2007-01" db="EMBL/GenBank/DDBJ databases">
        <authorList>
            <person name="Haygood M."/>
            <person name="Podell S."/>
            <person name="Anderson C."/>
            <person name="Hopkinson B."/>
            <person name="Roe K."/>
            <person name="Barbeau K."/>
            <person name="Gaasterland T."/>
            <person name="Ferriera S."/>
            <person name="Johnson J."/>
            <person name="Kravitz S."/>
            <person name="Beeson K."/>
            <person name="Sutton G."/>
            <person name="Rogers Y.-H."/>
            <person name="Friedman R."/>
            <person name="Frazier M."/>
            <person name="Venter J.C."/>
        </authorList>
    </citation>
    <scope>NUCLEOTIDE SEQUENCE [LARGE SCALE GENOMIC DNA]</scope>
    <source>
        <strain evidence="5 6">ATCC 23134</strain>
    </source>
</reference>
<dbReference type="SMART" id="SM00382">
    <property type="entry name" value="AAA"/>
    <property type="match status" value="1"/>
</dbReference>
<comment type="similarity">
    <text evidence="1">Belongs to the AAA ATPase family.</text>
</comment>
<name>A1ZC20_MICM2</name>
<keyword evidence="3" id="KW-0067">ATP-binding</keyword>
<dbReference type="EMBL" id="AAWS01000001">
    <property type="protein sequence ID" value="EAY31822.1"/>
    <property type="molecule type" value="Genomic_DNA"/>
</dbReference>
<proteinExistence type="inferred from homology"/>
<accession>A1ZC20</accession>
<sequence length="449" mass="51464">MVNASVLDNELNWLQKVIDLRFSLYFETGEKGGYESVDELLPPPLEASDYAEVVQHFDLEFGERLALALCIAARLQPQLFDVFFIRNQTFQRSFTEFGGVVPHEQSGFLPTGETFVFLMAGNDLSKRLEAMALLHQQQILFSQGMIELVPRSDQPFATRQSGVLRLTPEYEARWLYGQSYQPEFSVQFPASRMSAPRLDWKEDLVLPRSTKRQLDEIKIWIENKDRLLQDWTVGKNLRPGFRALFYGPPGTGKTLTASMLGKETGKIVYRVDLSMMVSKYIGETEKNLARVFNAATHKDWILFFDEADALFGKRTQTQSSHDRYANQEVAYLLQRFETFEGITLLATNLRENIDEAFTRRFESIIYFPLPEPSQRLRLWQKVLPVGDKKKIAQDIDLNQIAEKYKLSGGSITNVARHASLAAIAGKSCITQQILMEGIQREYWKEGKSL</sequence>
<dbReference type="GO" id="GO:0016887">
    <property type="term" value="F:ATP hydrolysis activity"/>
    <property type="evidence" value="ECO:0007669"/>
    <property type="project" value="InterPro"/>
</dbReference>
<keyword evidence="2" id="KW-0547">Nucleotide-binding</keyword>
<protein>
    <submittedName>
        <fullName evidence="5">AAA ATPase, central region</fullName>
    </submittedName>
</protein>
<evidence type="ECO:0000313" key="5">
    <source>
        <dbReference type="EMBL" id="EAY31822.1"/>
    </source>
</evidence>
<dbReference type="GO" id="GO:0005524">
    <property type="term" value="F:ATP binding"/>
    <property type="evidence" value="ECO:0007669"/>
    <property type="project" value="UniProtKB-KW"/>
</dbReference>
<gene>
    <name evidence="5" type="ORF">M23134_01851</name>
</gene>
<evidence type="ECO:0000313" key="6">
    <source>
        <dbReference type="Proteomes" id="UP000004095"/>
    </source>
</evidence>
<feature type="domain" description="AAA+ ATPase" evidence="4">
    <location>
        <begin position="239"/>
        <end position="371"/>
    </location>
</feature>
<dbReference type="CDD" id="cd19481">
    <property type="entry name" value="RecA-like_protease"/>
    <property type="match status" value="1"/>
</dbReference>
<dbReference type="InterPro" id="IPR003959">
    <property type="entry name" value="ATPase_AAA_core"/>
</dbReference>
<dbReference type="InterPro" id="IPR003593">
    <property type="entry name" value="AAA+_ATPase"/>
</dbReference>
<dbReference type="InterPro" id="IPR050221">
    <property type="entry name" value="26S_Proteasome_ATPase"/>
</dbReference>
<dbReference type="PANTHER" id="PTHR23073">
    <property type="entry name" value="26S PROTEASOME REGULATORY SUBUNIT"/>
    <property type="match status" value="1"/>
</dbReference>
<dbReference type="Gene3D" id="3.40.50.300">
    <property type="entry name" value="P-loop containing nucleotide triphosphate hydrolases"/>
    <property type="match status" value="1"/>
</dbReference>